<dbReference type="InterPro" id="IPR034733">
    <property type="entry name" value="AcCoA_carboxyl_beta"/>
</dbReference>
<comment type="subunit">
    <text evidence="4">Acetyl-CoA carboxylase is a heterohexamer composed of biotin carboxyl carrier protein (AccB), biotin carboxylase (AccC) and two subunits each of ACCase subunit alpha (AccA) and ACCase subunit beta (AccD).</text>
</comment>
<dbReference type="SUPFAM" id="SSF52096">
    <property type="entry name" value="ClpP/crotonase"/>
    <property type="match status" value="1"/>
</dbReference>
<dbReference type="Gene3D" id="3.90.226.10">
    <property type="entry name" value="2-enoyl-CoA Hydratase, Chain A, domain 1"/>
    <property type="match status" value="1"/>
</dbReference>
<dbReference type="InterPro" id="IPR029045">
    <property type="entry name" value="ClpP/crotonase-like_dom_sf"/>
</dbReference>
<proteinExistence type="inferred from homology"/>
<evidence type="ECO:0000256" key="1">
    <source>
        <dbReference type="ARBA" id="ARBA00022516"/>
    </source>
</evidence>
<dbReference type="STRING" id="1121306.SAMN02745196_02123"/>
<dbReference type="InterPro" id="IPR011762">
    <property type="entry name" value="COA_CT_N"/>
</dbReference>
<dbReference type="GO" id="GO:0006633">
    <property type="term" value="P:fatty acid biosynthetic process"/>
    <property type="evidence" value="ECO:0007669"/>
    <property type="project" value="UniProtKB-KW"/>
</dbReference>
<protein>
    <recommendedName>
        <fullName evidence="4">Acetyl-coenzyme A carboxylase carboxyl transferase subunit beta</fullName>
        <shortName evidence="4">ACCase subunit beta</shortName>
        <shortName evidence="4">Acetyl-CoA carboxylase carboxyltransferase subunit beta</shortName>
        <ecNumber evidence="4">2.1.3.15</ecNumber>
    </recommendedName>
</protein>
<feature type="binding site" evidence="4">
    <location>
        <position position="53"/>
    </location>
    <ligand>
        <name>Zn(2+)</name>
        <dbReference type="ChEBI" id="CHEBI:29105"/>
    </ligand>
</feature>
<gene>
    <name evidence="4" type="primary">accD</name>
    <name evidence="6" type="ORF">SAMN02745196_02123</name>
</gene>
<comment type="pathway">
    <text evidence="4">Lipid metabolism; malonyl-CoA biosynthesis; malonyl-CoA from acetyl-CoA: step 1/1.</text>
</comment>
<dbReference type="PANTHER" id="PTHR42995">
    <property type="entry name" value="ACETYL-COENZYME A CARBOXYLASE CARBOXYL TRANSFERASE SUBUNIT BETA, CHLOROPLASTIC"/>
    <property type="match status" value="1"/>
</dbReference>
<dbReference type="Pfam" id="PF01039">
    <property type="entry name" value="Carboxyl_trans"/>
    <property type="match status" value="1"/>
</dbReference>
<feature type="domain" description="CoA carboxyltransferase N-terminal" evidence="5">
    <location>
        <begin position="46"/>
        <end position="300"/>
    </location>
</feature>
<dbReference type="HAMAP" id="MF_01395">
    <property type="entry name" value="AcetylCoA_CT_beta"/>
    <property type="match status" value="1"/>
</dbReference>
<feature type="zinc finger region" description="C4-type" evidence="4">
    <location>
        <begin position="50"/>
        <end position="72"/>
    </location>
</feature>
<dbReference type="GO" id="GO:2001295">
    <property type="term" value="P:malonyl-CoA biosynthetic process"/>
    <property type="evidence" value="ECO:0007669"/>
    <property type="project" value="UniProtKB-UniRule"/>
</dbReference>
<dbReference type="UniPathway" id="UPA00655">
    <property type="reaction ID" value="UER00711"/>
</dbReference>
<dbReference type="GO" id="GO:0003989">
    <property type="term" value="F:acetyl-CoA carboxylase activity"/>
    <property type="evidence" value="ECO:0007669"/>
    <property type="project" value="InterPro"/>
</dbReference>
<accession>A0A1M5X952</accession>
<evidence type="ECO:0000259" key="5">
    <source>
        <dbReference type="PROSITE" id="PS50980"/>
    </source>
</evidence>
<comment type="cofactor">
    <cofactor evidence="4">
        <name>Zn(2+)</name>
        <dbReference type="ChEBI" id="CHEBI:29105"/>
    </cofactor>
    <text evidence="4">Binds 1 zinc ion per subunit.</text>
</comment>
<comment type="catalytic activity">
    <reaction evidence="4">
        <text>N(6)-carboxybiotinyl-L-lysyl-[protein] + acetyl-CoA = N(6)-biotinyl-L-lysyl-[protein] + malonyl-CoA</text>
        <dbReference type="Rhea" id="RHEA:54728"/>
        <dbReference type="Rhea" id="RHEA-COMP:10505"/>
        <dbReference type="Rhea" id="RHEA-COMP:10506"/>
        <dbReference type="ChEBI" id="CHEBI:57288"/>
        <dbReference type="ChEBI" id="CHEBI:57384"/>
        <dbReference type="ChEBI" id="CHEBI:83144"/>
        <dbReference type="ChEBI" id="CHEBI:83145"/>
        <dbReference type="EC" id="2.1.3.15"/>
    </reaction>
</comment>
<feature type="binding site" evidence="4">
    <location>
        <position position="72"/>
    </location>
    <ligand>
        <name>Zn(2+)</name>
        <dbReference type="ChEBI" id="CHEBI:29105"/>
    </ligand>
</feature>
<keyword evidence="1 4" id="KW-0444">Lipid biosynthesis</keyword>
<dbReference type="InterPro" id="IPR000438">
    <property type="entry name" value="Acetyl_CoA_COase_Trfase_b_su"/>
</dbReference>
<keyword evidence="4" id="KW-0862">Zinc</keyword>
<feature type="binding site" evidence="4">
    <location>
        <position position="50"/>
    </location>
    <ligand>
        <name>Zn(2+)</name>
        <dbReference type="ChEBI" id="CHEBI:29105"/>
    </ligand>
</feature>
<dbReference type="PANTHER" id="PTHR42995:SF5">
    <property type="entry name" value="ACETYL-COENZYME A CARBOXYLASE CARBOXYL TRANSFERASE SUBUNIT BETA, CHLOROPLASTIC"/>
    <property type="match status" value="1"/>
</dbReference>
<comment type="similarity">
    <text evidence="4">Belongs to the AccD/PCCB family.</text>
</comment>
<keyword evidence="4" id="KW-0863">Zinc-finger</keyword>
<dbReference type="EMBL" id="FQXP01000007">
    <property type="protein sequence ID" value="SHH96350.1"/>
    <property type="molecule type" value="Genomic_DNA"/>
</dbReference>
<dbReference type="GO" id="GO:0008270">
    <property type="term" value="F:zinc ion binding"/>
    <property type="evidence" value="ECO:0007669"/>
    <property type="project" value="UniProtKB-UniRule"/>
</dbReference>
<evidence type="ECO:0000313" key="7">
    <source>
        <dbReference type="Proteomes" id="UP000184526"/>
    </source>
</evidence>
<evidence type="ECO:0000256" key="2">
    <source>
        <dbReference type="ARBA" id="ARBA00022679"/>
    </source>
</evidence>
<dbReference type="NCBIfam" id="TIGR00515">
    <property type="entry name" value="accD"/>
    <property type="match status" value="1"/>
</dbReference>
<keyword evidence="4" id="KW-0276">Fatty acid metabolism</keyword>
<dbReference type="Proteomes" id="UP000184526">
    <property type="component" value="Unassembled WGS sequence"/>
</dbReference>
<organism evidence="6 7">
    <name type="scientific">Clostridium collagenovorans DSM 3089</name>
    <dbReference type="NCBI Taxonomy" id="1121306"/>
    <lineage>
        <taxon>Bacteria</taxon>
        <taxon>Bacillati</taxon>
        <taxon>Bacillota</taxon>
        <taxon>Clostridia</taxon>
        <taxon>Eubacteriales</taxon>
        <taxon>Clostridiaceae</taxon>
        <taxon>Clostridium</taxon>
    </lineage>
</organism>
<sequence length="300" mass="33255">MIINSLFKRKKYLTIQGTSTNSEEELEKFEDGEEAKEAVPSVPDGMWCKCSKCGKIIYKKDMIANYMSCIECNTNFRVNCRERINLTMDKDSFVELFKGIKSKNPLEYPGYEDKIEKLMDKTGIEEAVLTGGGKINGIKTIIAVMDSTFIMGSMGSVVGEKITRAIEYATQYSLPIIIFTASGGARMQEGIYSLMQMAKVSAALAKHNEAGLLYITVLTDPTTGGVTASFAMLGDIILSEPGALIGFAGKRVIEQTIKQELPKEFQTAEFLLEKGFIDKIVPRKEMKNTLGKLLELHGYK</sequence>
<evidence type="ECO:0000313" key="6">
    <source>
        <dbReference type="EMBL" id="SHH96350.1"/>
    </source>
</evidence>
<dbReference type="GO" id="GO:0009317">
    <property type="term" value="C:acetyl-CoA carboxylase complex"/>
    <property type="evidence" value="ECO:0007669"/>
    <property type="project" value="InterPro"/>
</dbReference>
<dbReference type="AlphaFoldDB" id="A0A1M5X952"/>
<reference evidence="6 7" key="1">
    <citation type="submission" date="2016-11" db="EMBL/GenBank/DDBJ databases">
        <authorList>
            <person name="Jaros S."/>
            <person name="Januszkiewicz K."/>
            <person name="Wedrychowicz H."/>
        </authorList>
    </citation>
    <scope>NUCLEOTIDE SEQUENCE [LARGE SCALE GENOMIC DNA]</scope>
    <source>
        <strain evidence="6 7">DSM 3089</strain>
    </source>
</reference>
<dbReference type="GO" id="GO:0005524">
    <property type="term" value="F:ATP binding"/>
    <property type="evidence" value="ECO:0007669"/>
    <property type="project" value="UniProtKB-KW"/>
</dbReference>
<name>A0A1M5X952_9CLOT</name>
<dbReference type="PROSITE" id="PS50980">
    <property type="entry name" value="COA_CT_NTER"/>
    <property type="match status" value="1"/>
</dbReference>
<keyword evidence="4" id="KW-0963">Cytoplasm</keyword>
<dbReference type="GO" id="GO:0016743">
    <property type="term" value="F:carboxyl- or carbamoyltransferase activity"/>
    <property type="evidence" value="ECO:0007669"/>
    <property type="project" value="UniProtKB-UniRule"/>
</dbReference>
<keyword evidence="4" id="KW-0547">Nucleotide-binding</keyword>
<keyword evidence="7" id="KW-1185">Reference proteome</keyword>
<evidence type="ECO:0000256" key="3">
    <source>
        <dbReference type="ARBA" id="ARBA00023098"/>
    </source>
</evidence>
<keyword evidence="4" id="KW-0067">ATP-binding</keyword>
<keyword evidence="4" id="KW-0275">Fatty acid biosynthesis</keyword>
<comment type="function">
    <text evidence="4">Component of the acetyl coenzyme A carboxylase (ACC) complex. Biotin carboxylase (BC) catalyzes the carboxylation of biotin on its carrier protein (BCCP) and then the CO(2) group is transferred by the transcarboxylase to acetyl-CoA to form malonyl-CoA.</text>
</comment>
<keyword evidence="3 4" id="KW-0443">Lipid metabolism</keyword>
<comment type="subcellular location">
    <subcellularLocation>
        <location evidence="4">Cytoplasm</location>
    </subcellularLocation>
</comment>
<keyword evidence="2 4" id="KW-0808">Transferase</keyword>
<evidence type="ECO:0000256" key="4">
    <source>
        <dbReference type="HAMAP-Rule" id="MF_01395"/>
    </source>
</evidence>
<dbReference type="EC" id="2.1.3.15" evidence="4"/>
<feature type="binding site" evidence="4">
    <location>
        <position position="69"/>
    </location>
    <ligand>
        <name>Zn(2+)</name>
        <dbReference type="ChEBI" id="CHEBI:29105"/>
    </ligand>
</feature>
<dbReference type="PRINTS" id="PR01070">
    <property type="entry name" value="ACCCTRFRASEB"/>
</dbReference>
<keyword evidence="4" id="KW-0479">Metal-binding</keyword>